<dbReference type="STRING" id="48698.ENSPFOP00000006194"/>
<evidence type="ECO:0000256" key="2">
    <source>
        <dbReference type="ARBA" id="ARBA00004496"/>
    </source>
</evidence>
<evidence type="ECO:0000256" key="13">
    <source>
        <dbReference type="ARBA" id="ARBA00039185"/>
    </source>
</evidence>
<accession>A0A087XK91</accession>
<keyword evidence="6" id="KW-0677">Repeat</keyword>
<dbReference type="GO" id="GO:0005634">
    <property type="term" value="C:nucleus"/>
    <property type="evidence" value="ECO:0007669"/>
    <property type="project" value="UniProtKB-SubCell"/>
</dbReference>
<reference evidence="14" key="3">
    <citation type="submission" date="2025-09" db="UniProtKB">
        <authorList>
            <consortium name="Ensembl"/>
        </authorList>
    </citation>
    <scope>IDENTIFICATION</scope>
</reference>
<dbReference type="EMBL" id="AYCK01029289">
    <property type="status" value="NOT_ANNOTATED_CDS"/>
    <property type="molecule type" value="Genomic_DNA"/>
</dbReference>
<dbReference type="PANTHER" id="PTHR10418">
    <property type="entry name" value="SECURIN-3"/>
    <property type="match status" value="1"/>
</dbReference>
<keyword evidence="8" id="KW-0159">Chromosome partition</keyword>
<evidence type="ECO:0000313" key="14">
    <source>
        <dbReference type="Ensembl" id="ENSPFOP00000006194.2"/>
    </source>
</evidence>
<evidence type="ECO:0000256" key="7">
    <source>
        <dbReference type="ARBA" id="ARBA00022776"/>
    </source>
</evidence>
<keyword evidence="5" id="KW-0132">Cell division</keyword>
<evidence type="ECO:0000256" key="12">
    <source>
        <dbReference type="ARBA" id="ARBA00023306"/>
    </source>
</evidence>
<dbReference type="GO" id="GO:0017124">
    <property type="term" value="F:SH3 domain binding"/>
    <property type="evidence" value="ECO:0007669"/>
    <property type="project" value="UniProtKB-KW"/>
</dbReference>
<sequence>MEGIIFAEQENAQLHGSSQNLRRRLKSVPEKLKSPMLAKTMVTPLSSGRKAFGVVGNRISTPAVKTQEKKLAKPQETKAMPATQTKAEEYPEVEQFIPYDPLEFQRYSVPEELIPLGCMALSGLACFPHRCPDLDEEKIEELQYLSPVEMPECPADLTELTAFLQTIDELTELPSEPEF</sequence>
<organism evidence="14 15">
    <name type="scientific">Poecilia formosa</name>
    <name type="common">Amazon molly</name>
    <name type="synonym">Limia formosa</name>
    <dbReference type="NCBI Taxonomy" id="48698"/>
    <lineage>
        <taxon>Eukaryota</taxon>
        <taxon>Metazoa</taxon>
        <taxon>Chordata</taxon>
        <taxon>Craniata</taxon>
        <taxon>Vertebrata</taxon>
        <taxon>Euteleostomi</taxon>
        <taxon>Actinopterygii</taxon>
        <taxon>Neopterygii</taxon>
        <taxon>Teleostei</taxon>
        <taxon>Neoteleostei</taxon>
        <taxon>Acanthomorphata</taxon>
        <taxon>Ovalentaria</taxon>
        <taxon>Atherinomorphae</taxon>
        <taxon>Cyprinodontiformes</taxon>
        <taxon>Poeciliidae</taxon>
        <taxon>Poeciliinae</taxon>
        <taxon>Poecilia</taxon>
    </lineage>
</organism>
<name>A0A087XK91_POEFO</name>
<comment type="similarity">
    <text evidence="3">Belongs to the securin family.</text>
</comment>
<reference evidence="14" key="2">
    <citation type="submission" date="2025-08" db="UniProtKB">
        <authorList>
            <consortium name="Ensembl"/>
        </authorList>
    </citation>
    <scope>IDENTIFICATION</scope>
</reference>
<dbReference type="GO" id="GO:0051301">
    <property type="term" value="P:cell division"/>
    <property type="evidence" value="ECO:0007669"/>
    <property type="project" value="UniProtKB-KW"/>
</dbReference>
<dbReference type="KEGG" id="pfor:103133034"/>
<dbReference type="AlphaFoldDB" id="A0A087XK91"/>
<protein>
    <recommendedName>
        <fullName evidence="13">Securin</fullName>
    </recommendedName>
</protein>
<dbReference type="Proteomes" id="UP000028760">
    <property type="component" value="Unassembled WGS sequence"/>
</dbReference>
<dbReference type="OrthoDB" id="9905975at2759"/>
<comment type="subcellular location">
    <subcellularLocation>
        <location evidence="2">Cytoplasm</location>
    </subcellularLocation>
    <subcellularLocation>
        <location evidence="1">Nucleus</location>
    </subcellularLocation>
</comment>
<reference evidence="15" key="1">
    <citation type="submission" date="2013-10" db="EMBL/GenBank/DDBJ databases">
        <authorList>
            <person name="Schartl M."/>
            <person name="Warren W."/>
        </authorList>
    </citation>
    <scope>NUCLEOTIDE SEQUENCE [LARGE SCALE GENOMIC DNA]</scope>
    <source>
        <strain evidence="15">female</strain>
    </source>
</reference>
<dbReference type="Ensembl" id="ENSPFOT00000006204.2">
    <property type="protein sequence ID" value="ENSPFOP00000006194.2"/>
    <property type="gene ID" value="ENSPFOG00000006275.2"/>
</dbReference>
<evidence type="ECO:0000313" key="15">
    <source>
        <dbReference type="Proteomes" id="UP000028760"/>
    </source>
</evidence>
<dbReference type="GO" id="GO:0005737">
    <property type="term" value="C:cytoplasm"/>
    <property type="evidence" value="ECO:0007669"/>
    <property type="project" value="UniProtKB-SubCell"/>
</dbReference>
<dbReference type="RefSeq" id="XP_007544853.1">
    <property type="nucleotide sequence ID" value="XM_007544791.2"/>
</dbReference>
<keyword evidence="11" id="KW-0539">Nucleus</keyword>
<keyword evidence="9" id="KW-0832">Ubl conjugation</keyword>
<dbReference type="InterPro" id="IPR006940">
    <property type="entry name" value="Securin_separation_inhibitor"/>
</dbReference>
<dbReference type="GO" id="GO:0051276">
    <property type="term" value="P:chromosome organization"/>
    <property type="evidence" value="ECO:0007669"/>
    <property type="project" value="InterPro"/>
</dbReference>
<evidence type="ECO:0000256" key="3">
    <source>
        <dbReference type="ARBA" id="ARBA00009264"/>
    </source>
</evidence>
<evidence type="ECO:0000256" key="8">
    <source>
        <dbReference type="ARBA" id="ARBA00022829"/>
    </source>
</evidence>
<dbReference type="PANTHER" id="PTHR10418:SF2">
    <property type="entry name" value="SECURIN"/>
    <property type="match status" value="1"/>
</dbReference>
<dbReference type="RefSeq" id="XP_007544854.1">
    <property type="nucleotide sequence ID" value="XM_007544792.2"/>
</dbReference>
<evidence type="ECO:0000256" key="6">
    <source>
        <dbReference type="ARBA" id="ARBA00022737"/>
    </source>
</evidence>
<dbReference type="GeneID" id="103133034"/>
<evidence type="ECO:0000256" key="5">
    <source>
        <dbReference type="ARBA" id="ARBA00022618"/>
    </source>
</evidence>
<keyword evidence="15" id="KW-1185">Reference proteome</keyword>
<evidence type="ECO:0000256" key="11">
    <source>
        <dbReference type="ARBA" id="ARBA00023242"/>
    </source>
</evidence>
<evidence type="ECO:0000256" key="1">
    <source>
        <dbReference type="ARBA" id="ARBA00004123"/>
    </source>
</evidence>
<evidence type="ECO:0000256" key="9">
    <source>
        <dbReference type="ARBA" id="ARBA00022843"/>
    </source>
</evidence>
<evidence type="ECO:0000256" key="10">
    <source>
        <dbReference type="ARBA" id="ARBA00023036"/>
    </source>
</evidence>
<keyword evidence="12" id="KW-0131">Cell cycle</keyword>
<keyword evidence="10" id="KW-0729">SH3-binding</keyword>
<dbReference type="GeneTree" id="ENSGT00730000112008"/>
<proteinExistence type="inferred from homology"/>
<dbReference type="GO" id="GO:0045143">
    <property type="term" value="P:homologous chromosome segregation"/>
    <property type="evidence" value="ECO:0007669"/>
    <property type="project" value="TreeGrafter"/>
</dbReference>
<evidence type="ECO:0000256" key="4">
    <source>
        <dbReference type="ARBA" id="ARBA00022490"/>
    </source>
</evidence>
<keyword evidence="7" id="KW-0498">Mitosis</keyword>
<keyword evidence="4" id="KW-0963">Cytoplasm</keyword>